<dbReference type="GO" id="GO:0006915">
    <property type="term" value="P:apoptotic process"/>
    <property type="evidence" value="ECO:0007669"/>
    <property type="project" value="UniProtKB-KW"/>
</dbReference>
<evidence type="ECO:0000256" key="1">
    <source>
        <dbReference type="ARBA" id="ARBA00009515"/>
    </source>
</evidence>
<feature type="compositionally biased region" description="Basic and acidic residues" evidence="3">
    <location>
        <begin position="469"/>
        <end position="485"/>
    </location>
</feature>
<dbReference type="GO" id="GO:0003723">
    <property type="term" value="F:RNA binding"/>
    <property type="evidence" value="ECO:0007669"/>
    <property type="project" value="TreeGrafter"/>
</dbReference>
<feature type="compositionally biased region" description="Gly residues" evidence="3">
    <location>
        <begin position="519"/>
        <end position="528"/>
    </location>
</feature>
<dbReference type="Pfam" id="PF05918">
    <property type="entry name" value="API5"/>
    <property type="match status" value="1"/>
</dbReference>
<evidence type="ECO:0000313" key="4">
    <source>
        <dbReference type="Proteomes" id="UP000515160"/>
    </source>
</evidence>
<dbReference type="GO" id="GO:0043066">
    <property type="term" value="P:negative regulation of apoptotic process"/>
    <property type="evidence" value="ECO:0007669"/>
    <property type="project" value="TreeGrafter"/>
</dbReference>
<gene>
    <name evidence="5" type="primary">LOC117564769</name>
</gene>
<comment type="similarity">
    <text evidence="1">Belongs to the API5 family.</text>
</comment>
<dbReference type="RefSeq" id="XP_034099559.1">
    <property type="nucleotide sequence ID" value="XM_034243668.2"/>
</dbReference>
<dbReference type="InterPro" id="IPR016024">
    <property type="entry name" value="ARM-type_fold"/>
</dbReference>
<evidence type="ECO:0000256" key="2">
    <source>
        <dbReference type="ARBA" id="ARBA00022703"/>
    </source>
</evidence>
<dbReference type="Proteomes" id="UP000515160">
    <property type="component" value="Chromosome 2L"/>
</dbReference>
<dbReference type="PANTHER" id="PTHR12758">
    <property type="entry name" value="APOPTOSIS INHIBITOR 5-RELATED"/>
    <property type="match status" value="1"/>
</dbReference>
<sequence length="536" mass="60237">MDNIERLYKCYEVLSEAGDKITEHVAEYKEILQAVKGTSKEKRLASQFIGNFFKHFPDLCDTAIEAQVDLCEDDDTQIRRQAIKDLPKLCQGNADATIRVGDTLAQLLILDDATELQQVNNSLLTIIKLDTKNAIIGLFQQITTGDEPTRERCFKFIATKLLTMGPNIITKEIEDYIVEEVKKALQDVTADEFHLCMTILGATKLGNTITGHAELVKLATEQAELNTDPIAVDDEVVERFIQCATAAAPYFSKTIKSTQFVSYVCDKLLPIDTWNLLATTVSQDQIQLRLLKVFAEMITNTDKLENASERINAVYNVLLEYMPLPKLTDEDVADAPPSFQFSHAECLLYTLHTLGKKHPSNLTFVEDAEKLKDFRARLQYLARGTQGYIKKLEESLKGKTGEELKTEENQLKQTALKTTSNINILIRDLFHSPPIFKHDIVLSWIVPKSSKLGKRHVPITFGDKAAANGKEDTSEQQEKKSRPSNEQKFYSPPSGKYSGKVNPNYGNNNHNNNHRGRNRGGGGGGAGGFRNRRYRY</sequence>
<protein>
    <submittedName>
        <fullName evidence="5">Apoptosis inhibitor 5 homolog</fullName>
    </submittedName>
</protein>
<dbReference type="OrthoDB" id="19224at2759"/>
<dbReference type="GO" id="GO:0005634">
    <property type="term" value="C:nucleus"/>
    <property type="evidence" value="ECO:0007669"/>
    <property type="project" value="TreeGrafter"/>
</dbReference>
<evidence type="ECO:0000313" key="5">
    <source>
        <dbReference type="RefSeq" id="XP_034099559.1"/>
    </source>
</evidence>
<organism evidence="4 5">
    <name type="scientific">Drosophila albomicans</name>
    <name type="common">Fruit fly</name>
    <dbReference type="NCBI Taxonomy" id="7291"/>
    <lineage>
        <taxon>Eukaryota</taxon>
        <taxon>Metazoa</taxon>
        <taxon>Ecdysozoa</taxon>
        <taxon>Arthropoda</taxon>
        <taxon>Hexapoda</taxon>
        <taxon>Insecta</taxon>
        <taxon>Pterygota</taxon>
        <taxon>Neoptera</taxon>
        <taxon>Endopterygota</taxon>
        <taxon>Diptera</taxon>
        <taxon>Brachycera</taxon>
        <taxon>Muscomorpha</taxon>
        <taxon>Ephydroidea</taxon>
        <taxon>Drosophilidae</taxon>
        <taxon>Drosophila</taxon>
    </lineage>
</organism>
<dbReference type="InterPro" id="IPR008383">
    <property type="entry name" value="API5"/>
</dbReference>
<name>A0A6P8W802_DROAB</name>
<keyword evidence="4" id="KW-1185">Reference proteome</keyword>
<evidence type="ECO:0000256" key="3">
    <source>
        <dbReference type="SAM" id="MobiDB-lite"/>
    </source>
</evidence>
<feature type="region of interest" description="Disordered" evidence="3">
    <location>
        <begin position="463"/>
        <end position="536"/>
    </location>
</feature>
<reference evidence="5" key="1">
    <citation type="submission" date="2025-08" db="UniProtKB">
        <authorList>
            <consortium name="RefSeq"/>
        </authorList>
    </citation>
    <scope>IDENTIFICATION</scope>
    <source>
        <strain evidence="5">15112-1751.03</strain>
        <tissue evidence="5">Whole Adult</tissue>
    </source>
</reference>
<feature type="compositionally biased region" description="Low complexity" evidence="3">
    <location>
        <begin position="502"/>
        <end position="511"/>
    </location>
</feature>
<dbReference type="AlphaFoldDB" id="A0A6P8W802"/>
<dbReference type="GeneID" id="117564769"/>
<keyword evidence="2" id="KW-0053">Apoptosis</keyword>
<dbReference type="PANTHER" id="PTHR12758:SF19">
    <property type="entry name" value="APOPTOSIS INHIBITOR 5"/>
    <property type="match status" value="1"/>
</dbReference>
<dbReference type="CTD" id="35053"/>
<accession>A0A6P8W802</accession>
<proteinExistence type="inferred from homology"/>
<dbReference type="SUPFAM" id="SSF48371">
    <property type="entry name" value="ARM repeat"/>
    <property type="match status" value="1"/>
</dbReference>